<protein>
    <submittedName>
        <fullName evidence="9">Methyl-accepting chemotaxis protein</fullName>
    </submittedName>
</protein>
<keyword evidence="2" id="KW-1003">Cell membrane</keyword>
<dbReference type="CDD" id="cd11386">
    <property type="entry name" value="MCP_signal"/>
    <property type="match status" value="1"/>
</dbReference>
<dbReference type="GO" id="GO:0005886">
    <property type="term" value="C:plasma membrane"/>
    <property type="evidence" value="ECO:0007669"/>
    <property type="project" value="UniProtKB-SubCell"/>
</dbReference>
<dbReference type="Proteomes" id="UP000327424">
    <property type="component" value="Chromosome"/>
</dbReference>
<dbReference type="Gene3D" id="1.10.287.950">
    <property type="entry name" value="Methyl-accepting chemotaxis protein"/>
    <property type="match status" value="1"/>
</dbReference>
<evidence type="ECO:0000259" key="7">
    <source>
        <dbReference type="PROSITE" id="PS50111"/>
    </source>
</evidence>
<comment type="similarity">
    <text evidence="4">Belongs to the methyl-accepting chemotaxis (MCP) protein family.</text>
</comment>
<dbReference type="SUPFAM" id="SSF58104">
    <property type="entry name" value="Methyl-accepting chemotaxis protein (MCP) signaling domain"/>
    <property type="match status" value="1"/>
</dbReference>
<evidence type="ECO:0000256" key="4">
    <source>
        <dbReference type="ARBA" id="ARBA00029447"/>
    </source>
</evidence>
<feature type="domain" description="T-SNARE coiled-coil homology" evidence="8">
    <location>
        <begin position="440"/>
        <end position="502"/>
    </location>
</feature>
<keyword evidence="10" id="KW-1185">Reference proteome</keyword>
<evidence type="ECO:0000313" key="10">
    <source>
        <dbReference type="Proteomes" id="UP000327424"/>
    </source>
</evidence>
<dbReference type="PANTHER" id="PTHR32089">
    <property type="entry name" value="METHYL-ACCEPTING CHEMOTAXIS PROTEIN MCPB"/>
    <property type="match status" value="1"/>
</dbReference>
<dbReference type="Gene3D" id="3.30.450.20">
    <property type="entry name" value="PAS domain"/>
    <property type="match status" value="1"/>
</dbReference>
<accession>A0A5J6WJ35</accession>
<feature type="transmembrane region" description="Helical" evidence="6">
    <location>
        <begin position="156"/>
        <end position="173"/>
    </location>
</feature>
<dbReference type="Pfam" id="PF08447">
    <property type="entry name" value="PAS_3"/>
    <property type="match status" value="1"/>
</dbReference>
<feature type="domain" description="Methyl-accepting transducer" evidence="7">
    <location>
        <begin position="253"/>
        <end position="489"/>
    </location>
</feature>
<keyword evidence="6" id="KW-1133">Transmembrane helix</keyword>
<dbReference type="SMART" id="SM00283">
    <property type="entry name" value="MA"/>
    <property type="match status" value="1"/>
</dbReference>
<keyword evidence="6" id="KW-0472">Membrane</keyword>
<evidence type="ECO:0000256" key="5">
    <source>
        <dbReference type="PROSITE-ProRule" id="PRU00284"/>
    </source>
</evidence>
<dbReference type="PANTHER" id="PTHR32089:SF112">
    <property type="entry name" value="LYSOZYME-LIKE PROTEIN-RELATED"/>
    <property type="match status" value="1"/>
</dbReference>
<dbReference type="InterPro" id="IPR000014">
    <property type="entry name" value="PAS"/>
</dbReference>
<dbReference type="PROSITE" id="PS50111">
    <property type="entry name" value="CHEMOTAXIS_TRANSDUC_2"/>
    <property type="match status" value="1"/>
</dbReference>
<dbReference type="AlphaFoldDB" id="A0A5J6WJ35"/>
<name>A0A5J6WJ35_MORMI</name>
<dbReference type="InterPro" id="IPR004089">
    <property type="entry name" value="MCPsignal_dom"/>
</dbReference>
<evidence type="ECO:0000256" key="6">
    <source>
        <dbReference type="SAM" id="Phobius"/>
    </source>
</evidence>
<dbReference type="GO" id="GO:0006935">
    <property type="term" value="P:chemotaxis"/>
    <property type="evidence" value="ECO:0007669"/>
    <property type="project" value="UniProtKB-ARBA"/>
</dbReference>
<reference evidence="9 10" key="1">
    <citation type="submission" date="2019-09" db="EMBL/GenBank/DDBJ databases">
        <title>Hybrid Assembly of the complete Genome of the Deep-Sea Bacterium Moritella marina from long Nanopore and Illumina reads.</title>
        <authorList>
            <person name="Magin S."/>
            <person name="Georgoulis A."/>
            <person name="Papadimitriou K."/>
            <person name="Iliakis G."/>
            <person name="Vorgias C.E."/>
        </authorList>
    </citation>
    <scope>NUCLEOTIDE SEQUENCE [LARGE SCALE GENOMIC DNA]</scope>
    <source>
        <strain evidence="9 10">MP-1</strain>
    </source>
</reference>
<dbReference type="EMBL" id="CP044399">
    <property type="protein sequence ID" value="QFI37278.1"/>
    <property type="molecule type" value="Genomic_DNA"/>
</dbReference>
<dbReference type="InterPro" id="IPR035965">
    <property type="entry name" value="PAS-like_dom_sf"/>
</dbReference>
<dbReference type="Pfam" id="PF00015">
    <property type="entry name" value="MCPsignal"/>
    <property type="match status" value="1"/>
</dbReference>
<dbReference type="KEGG" id="mmaa:FR932_05265"/>
<evidence type="ECO:0000313" key="9">
    <source>
        <dbReference type="EMBL" id="QFI37278.1"/>
    </source>
</evidence>
<dbReference type="OrthoDB" id="5675566at2"/>
<dbReference type="CDD" id="cd00130">
    <property type="entry name" value="PAS"/>
    <property type="match status" value="1"/>
</dbReference>
<keyword evidence="2" id="KW-0997">Cell inner membrane</keyword>
<dbReference type="PROSITE" id="PS50192">
    <property type="entry name" value="T_SNARE"/>
    <property type="match status" value="1"/>
</dbReference>
<dbReference type="SUPFAM" id="SSF55785">
    <property type="entry name" value="PYP-like sensor domain (PAS domain)"/>
    <property type="match status" value="1"/>
</dbReference>
<evidence type="ECO:0000259" key="8">
    <source>
        <dbReference type="PROSITE" id="PS50192"/>
    </source>
</evidence>
<keyword evidence="6" id="KW-0812">Transmembrane</keyword>
<dbReference type="NCBIfam" id="TIGR00229">
    <property type="entry name" value="sensory_box"/>
    <property type="match status" value="1"/>
</dbReference>
<organism evidence="9 10">
    <name type="scientific">Moritella marina ATCC 15381</name>
    <dbReference type="NCBI Taxonomy" id="1202962"/>
    <lineage>
        <taxon>Bacteria</taxon>
        <taxon>Pseudomonadati</taxon>
        <taxon>Pseudomonadota</taxon>
        <taxon>Gammaproteobacteria</taxon>
        <taxon>Alteromonadales</taxon>
        <taxon>Moritellaceae</taxon>
        <taxon>Moritella</taxon>
    </lineage>
</organism>
<sequence length="527" mass="57828">MAISTTRVTAKQYSSEIDYSASIDLISTTDPQSNITHTNKNFLDVAGYTANEMYNQPHNLVRHQDMPKQAFTQLWQYLGAGKSWMGLVKNNCKNGDYYWVSAFVTPIKNNKGKVIEYQSVRSKPDSDSVTRAAETYANMKAGKTTLRSALRLKQSTIMLTLAALSLLFLDAYLLTSNAVLLSIGIIAASLNSLTVIWTNNRLRDLNKLANKAYDNALMEYIYTGNKDDLSTVELALKMRQAELRAIVGRVSETSAEILQSAEDELVQGQKIQTNITQQNDATEQVSVAMEQMSLSVRDISKSAVEASSLNFEAQEMSIAGLQSVETTIDSVHSLHQELDNSKQVINLLSEDCLQIETVLDVIGAIADQTNLLALNAAIEAARAGEQGRGFAVVADEVRSLAKKTQESTGEIQQMIEKLQASAGKAVNSVERGAELSKQCNDLAAETGEHLSKINNKLKLVTDSSHQIASAVEEQACVSDEISRNIENISQLSTATSKTSEKSVENTHLLVSKLDTMQRLIVQFKTNE</sequence>
<dbReference type="GO" id="GO:0007165">
    <property type="term" value="P:signal transduction"/>
    <property type="evidence" value="ECO:0007669"/>
    <property type="project" value="UniProtKB-KW"/>
</dbReference>
<evidence type="ECO:0000256" key="3">
    <source>
        <dbReference type="ARBA" id="ARBA00023224"/>
    </source>
</evidence>
<dbReference type="FunFam" id="1.10.287.950:FF:000001">
    <property type="entry name" value="Methyl-accepting chemotaxis sensory transducer"/>
    <property type="match status" value="1"/>
</dbReference>
<dbReference type="InterPro" id="IPR000727">
    <property type="entry name" value="T_SNARE_dom"/>
</dbReference>
<proteinExistence type="inferred from homology"/>
<dbReference type="InterPro" id="IPR013655">
    <property type="entry name" value="PAS_fold_3"/>
</dbReference>
<dbReference type="RefSeq" id="WP_019439894.1">
    <property type="nucleotide sequence ID" value="NZ_ALOE01000004.1"/>
</dbReference>
<feature type="transmembrane region" description="Helical" evidence="6">
    <location>
        <begin position="179"/>
        <end position="198"/>
    </location>
</feature>
<evidence type="ECO:0000256" key="2">
    <source>
        <dbReference type="ARBA" id="ARBA00022519"/>
    </source>
</evidence>
<evidence type="ECO:0000256" key="1">
    <source>
        <dbReference type="ARBA" id="ARBA00004429"/>
    </source>
</evidence>
<keyword evidence="3 5" id="KW-0807">Transducer</keyword>
<comment type="subcellular location">
    <subcellularLocation>
        <location evidence="1">Cell inner membrane</location>
        <topology evidence="1">Multi-pass membrane protein</topology>
    </subcellularLocation>
</comment>
<gene>
    <name evidence="9" type="ORF">FR932_05265</name>
</gene>